<evidence type="ECO:0000256" key="11">
    <source>
        <dbReference type="ARBA" id="ARBA00070483"/>
    </source>
</evidence>
<feature type="compositionally biased region" description="Polar residues" evidence="15">
    <location>
        <begin position="371"/>
        <end position="383"/>
    </location>
</feature>
<feature type="region of interest" description="Disordered" evidence="15">
    <location>
        <begin position="346"/>
        <end position="389"/>
    </location>
</feature>
<evidence type="ECO:0000256" key="4">
    <source>
        <dbReference type="ARBA" id="ARBA00022553"/>
    </source>
</evidence>
<feature type="coiled-coil region" evidence="14">
    <location>
        <begin position="267"/>
        <end position="294"/>
    </location>
</feature>
<dbReference type="OMA" id="LQTMQHY"/>
<name>A0A8C6RV29_NANGA</name>
<comment type="similarity">
    <text evidence="2">Belongs to the translokin family.</text>
</comment>
<dbReference type="GO" id="GO:0042802">
    <property type="term" value="F:identical protein binding"/>
    <property type="evidence" value="ECO:0007669"/>
    <property type="project" value="Ensembl"/>
</dbReference>
<reference evidence="18" key="1">
    <citation type="submission" date="2025-08" db="UniProtKB">
        <authorList>
            <consortium name="Ensembl"/>
        </authorList>
    </citation>
    <scope>IDENTIFICATION</scope>
</reference>
<dbReference type="GO" id="GO:0008017">
    <property type="term" value="F:microtubule binding"/>
    <property type="evidence" value="ECO:0007669"/>
    <property type="project" value="InterPro"/>
</dbReference>
<dbReference type="PANTHER" id="PTHR19336:SF10">
    <property type="entry name" value="CENTROSOMAL PROTEIN CEP57L1"/>
    <property type="match status" value="1"/>
</dbReference>
<dbReference type="Pfam" id="PF14073">
    <property type="entry name" value="Cep57_CLD"/>
    <property type="match status" value="1"/>
</dbReference>
<feature type="domain" description="Cep57 centrosome localisation" evidence="17">
    <location>
        <begin position="54"/>
        <end position="218"/>
    </location>
</feature>
<evidence type="ECO:0000256" key="5">
    <source>
        <dbReference type="ARBA" id="ARBA00022701"/>
    </source>
</evidence>
<dbReference type="GO" id="GO:0005813">
    <property type="term" value="C:centrosome"/>
    <property type="evidence" value="ECO:0007669"/>
    <property type="project" value="UniProtKB-SubCell"/>
</dbReference>
<dbReference type="InterPro" id="IPR051756">
    <property type="entry name" value="Centrosomal_MT-associated"/>
</dbReference>
<evidence type="ECO:0000256" key="3">
    <source>
        <dbReference type="ARBA" id="ARBA00022490"/>
    </source>
</evidence>
<dbReference type="AlphaFoldDB" id="A0A8C6RV29"/>
<evidence type="ECO:0000256" key="13">
    <source>
        <dbReference type="ARBA" id="ARBA00076281"/>
    </source>
</evidence>
<dbReference type="Proteomes" id="UP000694381">
    <property type="component" value="Unassembled WGS sequence"/>
</dbReference>
<evidence type="ECO:0000256" key="12">
    <source>
        <dbReference type="ARBA" id="ARBA00074214"/>
    </source>
</evidence>
<accession>A0A8C6RV29</accession>
<dbReference type="Ensembl" id="ENSNGAT00000028872.1">
    <property type="protein sequence ID" value="ENSNGAP00000023181.1"/>
    <property type="gene ID" value="ENSNGAG00000021813.1"/>
</dbReference>
<evidence type="ECO:0000256" key="2">
    <source>
        <dbReference type="ARBA" id="ARBA00008179"/>
    </source>
</evidence>
<evidence type="ECO:0000256" key="14">
    <source>
        <dbReference type="SAM" id="Coils"/>
    </source>
</evidence>
<feature type="coiled-coil region" evidence="14">
    <location>
        <begin position="52"/>
        <end position="107"/>
    </location>
</feature>
<evidence type="ECO:0000256" key="8">
    <source>
        <dbReference type="ARBA" id="ARBA00041218"/>
    </source>
</evidence>
<organism evidence="18 19">
    <name type="scientific">Nannospalax galili</name>
    <name type="common">Northern Israeli blind subterranean mole rat</name>
    <name type="synonym">Spalax galili</name>
    <dbReference type="NCBI Taxonomy" id="1026970"/>
    <lineage>
        <taxon>Eukaryota</taxon>
        <taxon>Metazoa</taxon>
        <taxon>Chordata</taxon>
        <taxon>Craniata</taxon>
        <taxon>Vertebrata</taxon>
        <taxon>Euteleostomi</taxon>
        <taxon>Mammalia</taxon>
        <taxon>Eutheria</taxon>
        <taxon>Euarchontoglires</taxon>
        <taxon>Glires</taxon>
        <taxon>Rodentia</taxon>
        <taxon>Myomorpha</taxon>
        <taxon>Muroidea</taxon>
        <taxon>Spalacidae</taxon>
        <taxon>Spalacinae</taxon>
        <taxon>Nannospalax</taxon>
    </lineage>
</organism>
<dbReference type="GO" id="GO:0005874">
    <property type="term" value="C:microtubule"/>
    <property type="evidence" value="ECO:0007669"/>
    <property type="project" value="UniProtKB-KW"/>
</dbReference>
<evidence type="ECO:0000256" key="1">
    <source>
        <dbReference type="ARBA" id="ARBA00004300"/>
    </source>
</evidence>
<comment type="function">
    <text evidence="10">Centrosomal protein which may be required for microtubule attachment to centrosomes.</text>
</comment>
<gene>
    <name evidence="18" type="primary">Cep57l1</name>
</gene>
<dbReference type="InterPro" id="IPR024957">
    <property type="entry name" value="Cep57_MT-bd_dom"/>
</dbReference>
<evidence type="ECO:0000259" key="16">
    <source>
        <dbReference type="Pfam" id="PF06657"/>
    </source>
</evidence>
<dbReference type="GO" id="GO:0043015">
    <property type="term" value="F:gamma-tubulin binding"/>
    <property type="evidence" value="ECO:0007669"/>
    <property type="project" value="InterPro"/>
</dbReference>
<evidence type="ECO:0000313" key="19">
    <source>
        <dbReference type="Proteomes" id="UP000694381"/>
    </source>
</evidence>
<dbReference type="FunFam" id="1.20.58.90:FF:000005">
    <property type="entry name" value="centrosomal protein CEP57L1 isoform X2"/>
    <property type="match status" value="1"/>
</dbReference>
<feature type="domain" description="Cep57 centrosome microtubule-binding" evidence="16">
    <location>
        <begin position="261"/>
        <end position="331"/>
    </location>
</feature>
<evidence type="ECO:0000313" key="18">
    <source>
        <dbReference type="Ensembl" id="ENSNGAP00000023181.1"/>
    </source>
</evidence>
<reference evidence="18" key="2">
    <citation type="submission" date="2025-09" db="UniProtKB">
        <authorList>
            <consortium name="Ensembl"/>
        </authorList>
    </citation>
    <scope>IDENTIFICATION</scope>
</reference>
<keyword evidence="7" id="KW-0206">Cytoskeleton</keyword>
<evidence type="ECO:0000256" key="6">
    <source>
        <dbReference type="ARBA" id="ARBA00023054"/>
    </source>
</evidence>
<dbReference type="Gene3D" id="1.20.58.90">
    <property type="match status" value="1"/>
</dbReference>
<keyword evidence="4" id="KW-0597">Phosphoprotein</keyword>
<keyword evidence="3" id="KW-0963">Cytoplasm</keyword>
<proteinExistence type="inferred from homology"/>
<evidence type="ECO:0000256" key="15">
    <source>
        <dbReference type="SAM" id="MobiDB-lite"/>
    </source>
</evidence>
<keyword evidence="19" id="KW-1185">Reference proteome</keyword>
<evidence type="ECO:0000256" key="9">
    <source>
        <dbReference type="ARBA" id="ARBA00042578"/>
    </source>
</evidence>
<evidence type="ECO:0000256" key="10">
    <source>
        <dbReference type="ARBA" id="ARBA00059724"/>
    </source>
</evidence>
<sequence length="403" mass="47055">MDSELSHSVVGSYLKPPQRMFIPSFTENEPFQNCYAVNSEVTSSKMFNSPNSQALVLALKTLQEKIHRLELERAQAEDNLNVLSREAAQYKKALESETNERNLAHQELIKQKKDISIQLSSIQSHCILLEKQLEYTKRMVLNVEREKNMILEQQAQLQREKEQDQMKLHAKLEKLDVLEKECFRLTTTQQTAEDKIKYLEEKLKEEEHQRKLFEDKACEKTKYFKKGPPQQMYSKFRAPSSESEKPLRGTSQCKAIPRNSERPVSICDNLSELLVAMQDELDQMSLEHKELLQQMKQTGSHLVCDDIDQELEQLVKKMEIKGEQISKLKKHQDSVRKLQQKFQNLSSGIHQEHSNPKGSKNIKNSPRRCLNETNPSQKSSNFHPMQVHNLQVKLRRDDITWEQ</sequence>
<evidence type="ECO:0000259" key="17">
    <source>
        <dbReference type="Pfam" id="PF14073"/>
    </source>
</evidence>
<evidence type="ECO:0000256" key="7">
    <source>
        <dbReference type="ARBA" id="ARBA00023212"/>
    </source>
</evidence>
<keyword evidence="5" id="KW-0493">Microtubule</keyword>
<dbReference type="GeneTree" id="ENSGT00530000063695"/>
<feature type="coiled-coil region" evidence="14">
    <location>
        <begin position="140"/>
        <end position="216"/>
    </location>
</feature>
<comment type="subcellular location">
    <subcellularLocation>
        <location evidence="1">Cytoplasm</location>
        <location evidence="1">Cytoskeleton</location>
        <location evidence="1">Microtubule organizing center</location>
        <location evidence="1">Centrosome</location>
    </subcellularLocation>
</comment>
<dbReference type="PANTHER" id="PTHR19336">
    <property type="entry name" value="UNCHARACTERIZED DUF1167"/>
    <property type="match status" value="1"/>
</dbReference>
<keyword evidence="6 14" id="KW-0175">Coiled coil</keyword>
<dbReference type="Pfam" id="PF06657">
    <property type="entry name" value="Cep57_MT_bd"/>
    <property type="match status" value="1"/>
</dbReference>
<protein>
    <recommendedName>
        <fullName evidence="11">Centrosomal protein CEP57L1</fullName>
    </recommendedName>
    <alternativeName>
        <fullName evidence="8">Centrosomal protein 57kDa-like protein 1</fullName>
    </alternativeName>
    <alternativeName>
        <fullName evidence="12">Centrosomal protein cep57l1</fullName>
    </alternativeName>
    <alternativeName>
        <fullName evidence="13">Centrosomal protein of 57 kDa-related protein</fullName>
    </alternativeName>
    <alternativeName>
        <fullName evidence="9">Cep57-related protein</fullName>
    </alternativeName>
</protein>
<dbReference type="InterPro" id="IPR025913">
    <property type="entry name" value="Cep57_CLD"/>
</dbReference>
<feature type="region of interest" description="Disordered" evidence="15">
    <location>
        <begin position="229"/>
        <end position="255"/>
    </location>
</feature>